<sequence>MKESLAALRDLQEALSKEAKDKNITEQDLLNELKEYGKNCGKKELKKLHTIDRNCKDTLNTCKEREDPYLFRVFHVRVKIILRWYYPY</sequence>
<dbReference type="Proteomes" id="UP001310386">
    <property type="component" value="Unassembled WGS sequence"/>
</dbReference>
<comment type="caution">
    <text evidence="1">The sequence shown here is derived from an EMBL/GenBank/DDBJ whole genome shotgun (WGS) entry which is preliminary data.</text>
</comment>
<dbReference type="RefSeq" id="WP_371753876.1">
    <property type="nucleotide sequence ID" value="NZ_JAYJLD010000010.1"/>
</dbReference>
<name>A0ABU5ZGX3_9BACL</name>
<dbReference type="EMBL" id="JAYJLD010000010">
    <property type="protein sequence ID" value="MEB3101758.1"/>
    <property type="molecule type" value="Genomic_DNA"/>
</dbReference>
<gene>
    <name evidence="1" type="ORF">VF724_08790</name>
</gene>
<accession>A0ABU5ZGX3</accession>
<protein>
    <submittedName>
        <fullName evidence="1">Uncharacterized protein</fullName>
    </submittedName>
</protein>
<evidence type="ECO:0000313" key="2">
    <source>
        <dbReference type="Proteomes" id="UP001310386"/>
    </source>
</evidence>
<reference evidence="1" key="1">
    <citation type="submission" date="2023-12" db="EMBL/GenBank/DDBJ databases">
        <title>Fervidustalea candida gen. nov., sp. nov., a novel member of the family Paenibacillaceae isolated from a geothermal area.</title>
        <authorList>
            <person name="Li W.-J."/>
            <person name="Jiao J.-Y."/>
            <person name="Chen Y."/>
        </authorList>
    </citation>
    <scope>NUCLEOTIDE SEQUENCE</scope>
    <source>
        <strain evidence="1">SYSU GA230002</strain>
    </source>
</reference>
<evidence type="ECO:0000313" key="1">
    <source>
        <dbReference type="EMBL" id="MEB3101758.1"/>
    </source>
</evidence>
<proteinExistence type="predicted"/>
<organism evidence="1 2">
    <name type="scientific">Ferviditalea candida</name>
    <dbReference type="NCBI Taxonomy" id="3108399"/>
    <lineage>
        <taxon>Bacteria</taxon>
        <taxon>Bacillati</taxon>
        <taxon>Bacillota</taxon>
        <taxon>Bacilli</taxon>
        <taxon>Bacillales</taxon>
        <taxon>Paenibacillaceae</taxon>
        <taxon>Ferviditalea</taxon>
    </lineage>
</organism>
<keyword evidence="2" id="KW-1185">Reference proteome</keyword>